<evidence type="ECO:0000256" key="5">
    <source>
        <dbReference type="HAMAP-Rule" id="MF_01804"/>
    </source>
</evidence>
<proteinExistence type="inferred from homology"/>
<dbReference type="RefSeq" id="WP_006779467.1">
    <property type="nucleotide sequence ID" value="NZ_CP040506.1"/>
</dbReference>
<dbReference type="Gene3D" id="1.10.10.10">
    <property type="entry name" value="Winged helix-like DNA-binding domain superfamily/Winged helix DNA-binding domain"/>
    <property type="match status" value="2"/>
</dbReference>
<comment type="similarity">
    <text evidence="5">Belongs to the ScpB family.</text>
</comment>
<dbReference type="PANTHER" id="PTHR34298:SF2">
    <property type="entry name" value="SEGREGATION AND CONDENSATION PROTEIN B"/>
    <property type="match status" value="1"/>
</dbReference>
<comment type="subcellular location">
    <subcellularLocation>
        <location evidence="5">Cytoplasm</location>
    </subcellularLocation>
    <text evidence="5">Associated with two foci at the outer edges of the nucleoid region in young cells, and at four foci within both cell halves in older cells.</text>
</comment>
<dbReference type="AlphaFoldDB" id="G5IDA4"/>
<feature type="compositionally biased region" description="Polar residues" evidence="6">
    <location>
        <begin position="279"/>
        <end position="290"/>
    </location>
</feature>
<sequence>MMEAGNKVIDVKEVLVMEDYTEEEKQPKPQGIYPEEQWEAIVEAVLFTMGQSVELKQLAVAIDQDEKTTKQVVESLKSRYEREKRGMQIIELESSYQMCTRAEYYENLIRVASTPKKQVLTEVVLETLSIIAYKQPVTKMEIEKIRGVKSDHAVNRLVEYNLVYEVGRLDAPGRPALFATTEEFLRRFGVGSTEDLPTLNPEAEEEIKSEVEEELQLRMEEFGGAADVTEGDEAAAAEEENGEAVAGEKNDEAATDEEYGEAAATAEEAAAGMAENQPEDSPSGETGLTV</sequence>
<evidence type="ECO:0000313" key="8">
    <source>
        <dbReference type="Proteomes" id="UP000005384"/>
    </source>
</evidence>
<dbReference type="GO" id="GO:0051304">
    <property type="term" value="P:chromosome separation"/>
    <property type="evidence" value="ECO:0007669"/>
    <property type="project" value="InterPro"/>
</dbReference>
<feature type="compositionally biased region" description="Low complexity" evidence="6">
    <location>
        <begin position="261"/>
        <end position="275"/>
    </location>
</feature>
<name>G5IDA4_9FIRM</name>
<organism evidence="7 8">
    <name type="scientific">Hungatella hathewayi WAL-18680</name>
    <dbReference type="NCBI Taxonomy" id="742737"/>
    <lineage>
        <taxon>Bacteria</taxon>
        <taxon>Bacillati</taxon>
        <taxon>Bacillota</taxon>
        <taxon>Clostridia</taxon>
        <taxon>Lachnospirales</taxon>
        <taxon>Lachnospiraceae</taxon>
        <taxon>Hungatella</taxon>
    </lineage>
</organism>
<dbReference type="GO" id="GO:0005737">
    <property type="term" value="C:cytoplasm"/>
    <property type="evidence" value="ECO:0007669"/>
    <property type="project" value="UniProtKB-SubCell"/>
</dbReference>
<protein>
    <recommendedName>
        <fullName evidence="5">Segregation and condensation protein B</fullName>
    </recommendedName>
</protein>
<evidence type="ECO:0000256" key="2">
    <source>
        <dbReference type="ARBA" id="ARBA00022618"/>
    </source>
</evidence>
<dbReference type="EMBL" id="ADLN01000015">
    <property type="protein sequence ID" value="EHI60551.1"/>
    <property type="molecule type" value="Genomic_DNA"/>
</dbReference>
<keyword evidence="3 5" id="KW-0159">Chromosome partition</keyword>
<dbReference type="NCBIfam" id="TIGR00281">
    <property type="entry name" value="SMC-Scp complex subunit ScpB"/>
    <property type="match status" value="1"/>
</dbReference>
<gene>
    <name evidence="5" type="primary">scpB</name>
    <name evidence="7" type="ORF">HMPREF9473_01481</name>
</gene>
<keyword evidence="1 5" id="KW-0963">Cytoplasm</keyword>
<dbReference type="SUPFAM" id="SSF46785">
    <property type="entry name" value="Winged helix' DNA-binding domain"/>
    <property type="match status" value="2"/>
</dbReference>
<dbReference type="Pfam" id="PF04079">
    <property type="entry name" value="SMC_ScpB"/>
    <property type="match status" value="1"/>
</dbReference>
<dbReference type="HAMAP" id="MF_01804">
    <property type="entry name" value="ScpB"/>
    <property type="match status" value="1"/>
</dbReference>
<evidence type="ECO:0000256" key="4">
    <source>
        <dbReference type="ARBA" id="ARBA00023306"/>
    </source>
</evidence>
<feature type="region of interest" description="Disordered" evidence="6">
    <location>
        <begin position="229"/>
        <end position="290"/>
    </location>
</feature>
<evidence type="ECO:0000256" key="3">
    <source>
        <dbReference type="ARBA" id="ARBA00022829"/>
    </source>
</evidence>
<feature type="compositionally biased region" description="Acidic residues" evidence="6">
    <location>
        <begin position="229"/>
        <end position="242"/>
    </location>
</feature>
<keyword evidence="2 5" id="KW-0132">Cell division</keyword>
<evidence type="ECO:0000313" key="7">
    <source>
        <dbReference type="EMBL" id="EHI60551.1"/>
    </source>
</evidence>
<keyword evidence="8" id="KW-1185">Reference proteome</keyword>
<dbReference type="HOGENOM" id="CLU_045647_5_0_9"/>
<evidence type="ECO:0000256" key="6">
    <source>
        <dbReference type="SAM" id="MobiDB-lite"/>
    </source>
</evidence>
<dbReference type="GO" id="GO:0051301">
    <property type="term" value="P:cell division"/>
    <property type="evidence" value="ECO:0007669"/>
    <property type="project" value="UniProtKB-KW"/>
</dbReference>
<dbReference type="InterPro" id="IPR005234">
    <property type="entry name" value="ScpB_csome_segregation"/>
</dbReference>
<comment type="caution">
    <text evidence="7">The sequence shown here is derived from an EMBL/GenBank/DDBJ whole genome shotgun (WGS) entry which is preliminary data.</text>
</comment>
<dbReference type="Proteomes" id="UP000005384">
    <property type="component" value="Unassembled WGS sequence"/>
</dbReference>
<dbReference type="PANTHER" id="PTHR34298">
    <property type="entry name" value="SEGREGATION AND CONDENSATION PROTEIN B"/>
    <property type="match status" value="1"/>
</dbReference>
<reference evidence="7 8" key="1">
    <citation type="submission" date="2011-08" db="EMBL/GenBank/DDBJ databases">
        <title>The Genome Sequence of Clostridium hathewayi WAL-18680.</title>
        <authorList>
            <consortium name="The Broad Institute Genome Sequencing Platform"/>
            <person name="Earl A."/>
            <person name="Ward D."/>
            <person name="Feldgarden M."/>
            <person name="Gevers D."/>
            <person name="Finegold S.M."/>
            <person name="Summanen P.H."/>
            <person name="Molitoris D.R."/>
            <person name="Song M."/>
            <person name="Daigneault M."/>
            <person name="Allen-Vercoe E."/>
            <person name="Young S.K."/>
            <person name="Zeng Q."/>
            <person name="Gargeya S."/>
            <person name="Fitzgerald M."/>
            <person name="Haas B."/>
            <person name="Abouelleil A."/>
            <person name="Alvarado L."/>
            <person name="Arachchi H.M."/>
            <person name="Berlin A."/>
            <person name="Brown A."/>
            <person name="Chapman S.B."/>
            <person name="Chen Z."/>
            <person name="Dunbar C."/>
            <person name="Freedman E."/>
            <person name="Gearin G."/>
            <person name="Gellesch M."/>
            <person name="Goldberg J."/>
            <person name="Griggs A."/>
            <person name="Gujja S."/>
            <person name="Heiman D."/>
            <person name="Howarth C."/>
            <person name="Larson L."/>
            <person name="Lui A."/>
            <person name="MacDonald P.J.P."/>
            <person name="Montmayeur A."/>
            <person name="Murphy C."/>
            <person name="Neiman D."/>
            <person name="Pearson M."/>
            <person name="Priest M."/>
            <person name="Roberts A."/>
            <person name="Saif S."/>
            <person name="Shea T."/>
            <person name="Shenoy N."/>
            <person name="Sisk P."/>
            <person name="Stolte C."/>
            <person name="Sykes S."/>
            <person name="Wortman J."/>
            <person name="Nusbaum C."/>
            <person name="Birren B."/>
        </authorList>
    </citation>
    <scope>NUCLEOTIDE SEQUENCE [LARGE SCALE GENOMIC DNA]</scope>
    <source>
        <strain evidence="7 8">WAL-18680</strain>
    </source>
</reference>
<comment type="function">
    <text evidence="5">Participates in chromosomal partition during cell division. May act via the formation of a condensin-like complex containing Smc and ScpA that pull DNA away from mid-cell into both cell halves.</text>
</comment>
<dbReference type="GO" id="GO:0006260">
    <property type="term" value="P:DNA replication"/>
    <property type="evidence" value="ECO:0007669"/>
    <property type="project" value="UniProtKB-UniRule"/>
</dbReference>
<accession>G5IDA4</accession>
<dbReference type="PATRIC" id="fig|742737.3.peg.1499"/>
<dbReference type="InterPro" id="IPR036388">
    <property type="entry name" value="WH-like_DNA-bd_sf"/>
</dbReference>
<keyword evidence="4 5" id="KW-0131">Cell cycle</keyword>
<evidence type="ECO:0000256" key="1">
    <source>
        <dbReference type="ARBA" id="ARBA00022490"/>
    </source>
</evidence>
<dbReference type="InterPro" id="IPR036390">
    <property type="entry name" value="WH_DNA-bd_sf"/>
</dbReference>
<comment type="subunit">
    <text evidence="5">Homodimer. Homodimerization may be required to stabilize the binding of ScpA to the Smc head domains. Component of a cohesin-like complex composed of ScpA, ScpB and the Smc homodimer, in which ScpA and ScpB bind to the head domain of Smc. The presence of the three proteins is required for the association of the complex with DNA.</text>
</comment>